<dbReference type="InterPro" id="IPR002645">
    <property type="entry name" value="STAS_dom"/>
</dbReference>
<proteinExistence type="predicted"/>
<name>A0A364NX15_9PROT</name>
<dbReference type="PROSITE" id="PS50801">
    <property type="entry name" value="STAS"/>
    <property type="match status" value="1"/>
</dbReference>
<dbReference type="OrthoDB" id="7357598at2"/>
<evidence type="ECO:0000313" key="3">
    <source>
        <dbReference type="Proteomes" id="UP000251075"/>
    </source>
</evidence>
<dbReference type="Gene3D" id="3.30.750.24">
    <property type="entry name" value="STAS domain"/>
    <property type="match status" value="1"/>
</dbReference>
<dbReference type="Proteomes" id="UP000251075">
    <property type="component" value="Unassembled WGS sequence"/>
</dbReference>
<organism evidence="2 3">
    <name type="scientific">Paramagnetospirillum kuznetsovii</name>
    <dbReference type="NCBI Taxonomy" id="2053833"/>
    <lineage>
        <taxon>Bacteria</taxon>
        <taxon>Pseudomonadati</taxon>
        <taxon>Pseudomonadota</taxon>
        <taxon>Alphaproteobacteria</taxon>
        <taxon>Rhodospirillales</taxon>
        <taxon>Magnetospirillaceae</taxon>
        <taxon>Paramagnetospirillum</taxon>
    </lineage>
</organism>
<accession>A0A364NX15</accession>
<comment type="caution">
    <text evidence="2">The sequence shown here is derived from an EMBL/GenBank/DDBJ whole genome shotgun (WGS) entry which is preliminary data.</text>
</comment>
<keyword evidence="3" id="KW-1185">Reference proteome</keyword>
<sequence>MTNITYGIKTTATGTEINLIGRLTFTEASVFSAILGELASSNKERWDFHVGQLDFIDSTGMSLFVHIYDAAAADKTKVVIHGAAGMVRAALERAAFHTLFELK</sequence>
<gene>
    <name evidence="2" type="ORF">CU669_13545</name>
</gene>
<feature type="domain" description="STAS" evidence="1">
    <location>
        <begin position="17"/>
        <end position="103"/>
    </location>
</feature>
<dbReference type="Pfam" id="PF01740">
    <property type="entry name" value="STAS"/>
    <property type="match status" value="1"/>
</dbReference>
<protein>
    <recommendedName>
        <fullName evidence="1">STAS domain-containing protein</fullName>
    </recommendedName>
</protein>
<dbReference type="RefSeq" id="WP_112145566.1">
    <property type="nucleotide sequence ID" value="NZ_PGTO01000010.1"/>
</dbReference>
<dbReference type="InterPro" id="IPR036513">
    <property type="entry name" value="STAS_dom_sf"/>
</dbReference>
<dbReference type="EMBL" id="PGTO01000010">
    <property type="protein sequence ID" value="RAU21445.1"/>
    <property type="molecule type" value="Genomic_DNA"/>
</dbReference>
<evidence type="ECO:0000259" key="1">
    <source>
        <dbReference type="PROSITE" id="PS50801"/>
    </source>
</evidence>
<dbReference type="SUPFAM" id="SSF52091">
    <property type="entry name" value="SpoIIaa-like"/>
    <property type="match status" value="1"/>
</dbReference>
<evidence type="ECO:0000313" key="2">
    <source>
        <dbReference type="EMBL" id="RAU21445.1"/>
    </source>
</evidence>
<dbReference type="CDD" id="cd07043">
    <property type="entry name" value="STAS_anti-anti-sigma_factors"/>
    <property type="match status" value="1"/>
</dbReference>
<dbReference type="AlphaFoldDB" id="A0A364NX15"/>
<reference evidence="2 3" key="1">
    <citation type="submission" date="2017-11" db="EMBL/GenBank/DDBJ databases">
        <title>Draft genome sequence of magnetotactic bacterium Magnetospirillum kuznetsovii LBB-42.</title>
        <authorList>
            <person name="Grouzdev D.S."/>
            <person name="Rysina M.S."/>
            <person name="Baslerov R.V."/>
            <person name="Koziaeva V."/>
        </authorList>
    </citation>
    <scope>NUCLEOTIDE SEQUENCE [LARGE SCALE GENOMIC DNA]</scope>
    <source>
        <strain evidence="2 3">LBB-42</strain>
    </source>
</reference>